<evidence type="ECO:0000313" key="2">
    <source>
        <dbReference type="Proteomes" id="UP001389717"/>
    </source>
</evidence>
<organism evidence="1 2">
    <name type="scientific">Rossellomorea oryzaecorticis</name>
    <dbReference type="NCBI Taxonomy" id="1396505"/>
    <lineage>
        <taxon>Bacteria</taxon>
        <taxon>Bacillati</taxon>
        <taxon>Bacillota</taxon>
        <taxon>Bacilli</taxon>
        <taxon>Bacillales</taxon>
        <taxon>Bacillaceae</taxon>
        <taxon>Rossellomorea</taxon>
    </lineage>
</organism>
<dbReference type="Proteomes" id="UP001389717">
    <property type="component" value="Unassembled WGS sequence"/>
</dbReference>
<reference evidence="1 2" key="1">
    <citation type="submission" date="2024-04" db="EMBL/GenBank/DDBJ databases">
        <title>Bacillus oryzaecorticis sp. nov., a moderately halophilic bacterium isolated from rice husks.</title>
        <authorList>
            <person name="Zhu H.-S."/>
        </authorList>
    </citation>
    <scope>NUCLEOTIDE SEQUENCE [LARGE SCALE GENOMIC DNA]</scope>
    <source>
        <strain evidence="1 2">ZC255</strain>
    </source>
</reference>
<dbReference type="RefSeq" id="WP_341986339.1">
    <property type="nucleotide sequence ID" value="NZ_JBBYAF010000114.1"/>
</dbReference>
<comment type="caution">
    <text evidence="1">The sequence shown here is derived from an EMBL/GenBank/DDBJ whole genome shotgun (WGS) entry which is preliminary data.</text>
</comment>
<dbReference type="EMBL" id="JBBYAF010000114">
    <property type="protein sequence ID" value="MEL3974780.1"/>
    <property type="molecule type" value="Genomic_DNA"/>
</dbReference>
<name>A0ABU9KHC7_9BACI</name>
<gene>
    <name evidence="1" type="ORF">AAEO50_21365</name>
</gene>
<keyword evidence="2" id="KW-1185">Reference proteome</keyword>
<evidence type="ECO:0000313" key="1">
    <source>
        <dbReference type="EMBL" id="MEL3974780.1"/>
    </source>
</evidence>
<accession>A0ABU9KHC7</accession>
<sequence length="71" mass="8138">HKTNRTGRRSLPSWPVWLMTCASKPCSWTIEERRRLAQLRQAYDEWAGKAFFAFLDHLAYDLEGLAAGAGQ</sequence>
<feature type="non-terminal residue" evidence="1">
    <location>
        <position position="1"/>
    </location>
</feature>
<proteinExistence type="predicted"/>
<protein>
    <submittedName>
        <fullName evidence="1">Uncharacterized protein</fullName>
    </submittedName>
</protein>